<comment type="caution">
    <text evidence="2">The sequence shown here is derived from an EMBL/GenBank/DDBJ whole genome shotgun (WGS) entry which is preliminary data.</text>
</comment>
<keyword evidence="1" id="KW-1133">Transmembrane helix</keyword>
<accession>A0A9X8R219</accession>
<sequence>MNIVKKITSWVIPVFLIAALLVTMNTFKRTETLTPEEQKKIEQYTTIEK</sequence>
<keyword evidence="1" id="KW-0472">Membrane</keyword>
<evidence type="ECO:0000313" key="3">
    <source>
        <dbReference type="Proteomes" id="UP000185829"/>
    </source>
</evidence>
<reference evidence="2 3" key="1">
    <citation type="submission" date="2017-01" db="EMBL/GenBank/DDBJ databases">
        <authorList>
            <person name="Varghese N."/>
            <person name="Submissions S."/>
        </authorList>
    </citation>
    <scope>NUCLEOTIDE SEQUENCE [LARGE SCALE GENOMIC DNA]</scope>
    <source>
        <strain evidence="2 3">RUG2-6</strain>
    </source>
</reference>
<organism evidence="2 3">
    <name type="scientific">Peribacillus simplex</name>
    <dbReference type="NCBI Taxonomy" id="1478"/>
    <lineage>
        <taxon>Bacteria</taxon>
        <taxon>Bacillati</taxon>
        <taxon>Bacillota</taxon>
        <taxon>Bacilli</taxon>
        <taxon>Bacillales</taxon>
        <taxon>Bacillaceae</taxon>
        <taxon>Peribacillus</taxon>
    </lineage>
</organism>
<keyword evidence="1" id="KW-0812">Transmembrane</keyword>
<proteinExistence type="predicted"/>
<dbReference type="InterPro" id="IPR058890">
    <property type="entry name" value="YwtC-like"/>
</dbReference>
<dbReference type="RefSeq" id="WP_179085976.1">
    <property type="nucleotide sequence ID" value="NZ_CP126106.1"/>
</dbReference>
<protein>
    <submittedName>
        <fullName evidence="2">Uncharacterized protein</fullName>
    </submittedName>
</protein>
<dbReference type="NCBIfam" id="NF040516">
    <property type="entry name" value="CapE_47_fam"/>
    <property type="match status" value="1"/>
</dbReference>
<name>A0A9X8R219_9BACI</name>
<evidence type="ECO:0000256" key="1">
    <source>
        <dbReference type="SAM" id="Phobius"/>
    </source>
</evidence>
<dbReference type="EMBL" id="FTMX01000001">
    <property type="protein sequence ID" value="SIQ08659.1"/>
    <property type="molecule type" value="Genomic_DNA"/>
</dbReference>
<feature type="transmembrane region" description="Helical" evidence="1">
    <location>
        <begin position="7"/>
        <end position="27"/>
    </location>
</feature>
<evidence type="ECO:0000313" key="2">
    <source>
        <dbReference type="EMBL" id="SIQ08659.1"/>
    </source>
</evidence>
<dbReference type="AlphaFoldDB" id="A0A9X8R219"/>
<gene>
    <name evidence="2" type="ORF">SAMN05878482_101297</name>
</gene>
<dbReference type="Proteomes" id="UP000185829">
    <property type="component" value="Unassembled WGS sequence"/>
</dbReference>
<dbReference type="Pfam" id="PF26359">
    <property type="entry name" value="YwtC"/>
    <property type="match status" value="1"/>
</dbReference>